<dbReference type="EMBL" id="JACHLR010000008">
    <property type="protein sequence ID" value="MBB4858954.1"/>
    <property type="molecule type" value="Genomic_DNA"/>
</dbReference>
<protein>
    <submittedName>
        <fullName evidence="1">Uncharacterized protein</fullName>
    </submittedName>
</protein>
<dbReference type="AlphaFoldDB" id="A0A7W7KAZ7"/>
<organism evidence="1 2">
    <name type="scientific">Novosphingobium chloroacetimidivorans</name>
    <dbReference type="NCBI Taxonomy" id="1428314"/>
    <lineage>
        <taxon>Bacteria</taxon>
        <taxon>Pseudomonadati</taxon>
        <taxon>Pseudomonadota</taxon>
        <taxon>Alphaproteobacteria</taxon>
        <taxon>Sphingomonadales</taxon>
        <taxon>Sphingomonadaceae</taxon>
        <taxon>Novosphingobium</taxon>
    </lineage>
</organism>
<evidence type="ECO:0000313" key="1">
    <source>
        <dbReference type="EMBL" id="MBB4858954.1"/>
    </source>
</evidence>
<dbReference type="RefSeq" id="WP_184245097.1">
    <property type="nucleotide sequence ID" value="NZ_JACHLR010000008.1"/>
</dbReference>
<comment type="caution">
    <text evidence="1">The sequence shown here is derived from an EMBL/GenBank/DDBJ whole genome shotgun (WGS) entry which is preliminary data.</text>
</comment>
<name>A0A7W7KAZ7_9SPHN</name>
<gene>
    <name evidence="1" type="ORF">HNO88_002280</name>
</gene>
<evidence type="ECO:0000313" key="2">
    <source>
        <dbReference type="Proteomes" id="UP000555448"/>
    </source>
</evidence>
<proteinExistence type="predicted"/>
<dbReference type="Proteomes" id="UP000555448">
    <property type="component" value="Unassembled WGS sequence"/>
</dbReference>
<reference evidence="1 2" key="1">
    <citation type="submission" date="2020-08" db="EMBL/GenBank/DDBJ databases">
        <title>Functional genomics of gut bacteria from endangered species of beetles.</title>
        <authorList>
            <person name="Carlos-Shanley C."/>
        </authorList>
    </citation>
    <scope>NUCLEOTIDE SEQUENCE [LARGE SCALE GENOMIC DNA]</scope>
    <source>
        <strain evidence="1 2">S00245</strain>
    </source>
</reference>
<accession>A0A7W7KAZ7</accession>
<keyword evidence="2" id="KW-1185">Reference proteome</keyword>
<sequence>MNEPFSEPNPPESTQTRAAEAAAVRRRWITLAEVLTVIAVSISALTLWNSWSERRDGEAARENEARQASKRVQTLVLTAVVASDDTLTLKPAAEEQAVQSQRVTFPTALSLPPAQTTGEPRIEAAWFGRALITAREKASMPDESRGDERLPVTIATRFLVDGKPHDDVAIYDVGYSISGRWLSGHTLTLRGISLVSRVRSGQAQAALDARWRTLFPGKTK</sequence>